<evidence type="ECO:0000256" key="2">
    <source>
        <dbReference type="ARBA" id="ARBA00038157"/>
    </source>
</evidence>
<evidence type="ECO:0000256" key="1">
    <source>
        <dbReference type="ARBA" id="ARBA00022857"/>
    </source>
</evidence>
<feature type="compositionally biased region" description="Pro residues" evidence="3">
    <location>
        <begin position="1"/>
        <end position="16"/>
    </location>
</feature>
<gene>
    <name evidence="5" type="ORF">BD311DRAFT_182700</name>
</gene>
<dbReference type="SUPFAM" id="SSF51430">
    <property type="entry name" value="NAD(P)-linked oxidoreductase"/>
    <property type="match status" value="1"/>
</dbReference>
<dbReference type="AlphaFoldDB" id="A0A4Q9MSL0"/>
<dbReference type="Pfam" id="PF00248">
    <property type="entry name" value="Aldo_ket_red"/>
    <property type="match status" value="1"/>
</dbReference>
<proteinExistence type="inferred from homology"/>
<dbReference type="Gene3D" id="3.20.20.100">
    <property type="entry name" value="NADP-dependent oxidoreductase domain"/>
    <property type="match status" value="1"/>
</dbReference>
<dbReference type="EMBL" id="ML143404">
    <property type="protein sequence ID" value="TBU30605.1"/>
    <property type="molecule type" value="Genomic_DNA"/>
</dbReference>
<dbReference type="PANTHER" id="PTHR43364:SF7">
    <property type="entry name" value="NADP-DEPENDENT OXIDOREDUCTASE DOMAIN-CONTAINING PROTEIN-RELATED"/>
    <property type="match status" value="1"/>
</dbReference>
<evidence type="ECO:0000259" key="4">
    <source>
        <dbReference type="Pfam" id="PF00248"/>
    </source>
</evidence>
<organism evidence="5">
    <name type="scientific">Dichomitus squalens</name>
    <dbReference type="NCBI Taxonomy" id="114155"/>
    <lineage>
        <taxon>Eukaryota</taxon>
        <taxon>Fungi</taxon>
        <taxon>Dikarya</taxon>
        <taxon>Basidiomycota</taxon>
        <taxon>Agaricomycotina</taxon>
        <taxon>Agaricomycetes</taxon>
        <taxon>Polyporales</taxon>
        <taxon>Polyporaceae</taxon>
        <taxon>Dichomitus</taxon>
    </lineage>
</organism>
<reference evidence="5" key="1">
    <citation type="submission" date="2019-01" db="EMBL/GenBank/DDBJ databases">
        <title>Draft genome sequences of three monokaryotic isolates of the white-rot basidiomycete fungus Dichomitus squalens.</title>
        <authorList>
            <consortium name="DOE Joint Genome Institute"/>
            <person name="Lopez S.C."/>
            <person name="Andreopoulos B."/>
            <person name="Pangilinan J."/>
            <person name="Lipzen A."/>
            <person name="Riley R."/>
            <person name="Ahrendt S."/>
            <person name="Ng V."/>
            <person name="Barry K."/>
            <person name="Daum C."/>
            <person name="Grigoriev I.V."/>
            <person name="Hilden K.S."/>
            <person name="Makela M.R."/>
            <person name="de Vries R.P."/>
        </authorList>
    </citation>
    <scope>NUCLEOTIDE SEQUENCE [LARGE SCALE GENOMIC DNA]</scope>
    <source>
        <strain evidence="5">OM18370.1</strain>
    </source>
</reference>
<protein>
    <submittedName>
        <fullName evidence="5">Aldo/keto reductase</fullName>
    </submittedName>
</protein>
<accession>A0A4Q9MSL0</accession>
<dbReference type="PANTHER" id="PTHR43364">
    <property type="entry name" value="NADH-SPECIFIC METHYLGLYOXAL REDUCTASE-RELATED"/>
    <property type="match status" value="1"/>
</dbReference>
<name>A0A4Q9MSL0_9APHY</name>
<dbReference type="InterPro" id="IPR023210">
    <property type="entry name" value="NADP_OxRdtase_dom"/>
</dbReference>
<feature type="domain" description="NADP-dependent oxidoreductase" evidence="4">
    <location>
        <begin position="36"/>
        <end position="340"/>
    </location>
</feature>
<keyword evidence="1" id="KW-0521">NADP</keyword>
<dbReference type="OrthoDB" id="48988at2759"/>
<evidence type="ECO:0000256" key="3">
    <source>
        <dbReference type="SAM" id="MobiDB-lite"/>
    </source>
</evidence>
<dbReference type="Proteomes" id="UP000292957">
    <property type="component" value="Unassembled WGS sequence"/>
</dbReference>
<sequence>MSRTFQPPPPPPPPQPANELGRYRLLSPSAGVRVSPLCLGAMSLGQAWSGMMGGGTTEEEAFKFLDTYWENGGNFIDTANSYQNQESEKLVGAWAKARGIRDQLVIATKYTIGYKNEDPEIQLKVNYQGNHRKSLVLSVEDSLKKLQTNYIDLLYLHLWDYSTSIPEIMQALDSLVKANKVLYLGISDTPAWIVVKANEYARAHGMAQFVVYQGLWSLATRDLEREILPMCRAEGMGIAPWGVLGQGKFKTEAEIKSRSTLRYNTPQTAEEKSVSAVLEKVANEVGNGVSLGAVAIAWALQKSPYVFPIVGGRNTQQLEEVIKALDIVLTPEQMKSLEEATPFVLGFPYLPLFGTDPALGDGRGNFFVSSAGTVKFVKAPAPIVPGP</sequence>
<dbReference type="InterPro" id="IPR050523">
    <property type="entry name" value="AKR_Detox_Biosynth"/>
</dbReference>
<comment type="similarity">
    <text evidence="2">Belongs to the aldo/keto reductase family. Aldo/keto reductase 2 subfamily.</text>
</comment>
<dbReference type="InterPro" id="IPR036812">
    <property type="entry name" value="NAD(P)_OxRdtase_dom_sf"/>
</dbReference>
<feature type="region of interest" description="Disordered" evidence="3">
    <location>
        <begin position="1"/>
        <end position="20"/>
    </location>
</feature>
<evidence type="ECO:0000313" key="5">
    <source>
        <dbReference type="EMBL" id="TBU30605.1"/>
    </source>
</evidence>